<reference evidence="2 3" key="1">
    <citation type="journal article" date="2018" name="Nat. Biotechnol.">
        <title>A standardized bacterial taxonomy based on genome phylogeny substantially revises the tree of life.</title>
        <authorList>
            <person name="Parks D.H."/>
            <person name="Chuvochina M."/>
            <person name="Waite D.W."/>
            <person name="Rinke C."/>
            <person name="Skarshewski A."/>
            <person name="Chaumeil P.A."/>
            <person name="Hugenholtz P."/>
        </authorList>
    </citation>
    <scope>NUCLEOTIDE SEQUENCE [LARGE SCALE GENOMIC DNA]</scope>
    <source>
        <strain evidence="2">UBA8557</strain>
    </source>
</reference>
<comment type="caution">
    <text evidence="2">The sequence shown here is derived from an EMBL/GenBank/DDBJ whole genome shotgun (WGS) entry which is preliminary data.</text>
</comment>
<proteinExistence type="predicted"/>
<organism evidence="2 3">
    <name type="scientific">Hyphomonas atlantica</name>
    <dbReference type="NCBI Taxonomy" id="1280948"/>
    <lineage>
        <taxon>Bacteria</taxon>
        <taxon>Pseudomonadati</taxon>
        <taxon>Pseudomonadota</taxon>
        <taxon>Alphaproteobacteria</taxon>
        <taxon>Hyphomonadales</taxon>
        <taxon>Hyphomonadaceae</taxon>
        <taxon>Hyphomonas</taxon>
    </lineage>
</organism>
<evidence type="ECO:0000313" key="3">
    <source>
        <dbReference type="Proteomes" id="UP000259173"/>
    </source>
</evidence>
<accession>A0A3B9L2I7</accession>
<feature type="non-terminal residue" evidence="2">
    <location>
        <position position="1"/>
    </location>
</feature>
<evidence type="ECO:0000259" key="1">
    <source>
        <dbReference type="Pfam" id="PF18755"/>
    </source>
</evidence>
<dbReference type="Proteomes" id="UP000259173">
    <property type="component" value="Unassembled WGS sequence"/>
</dbReference>
<feature type="domain" description="RAMA" evidence="1">
    <location>
        <begin position="16"/>
        <end position="110"/>
    </location>
</feature>
<keyword evidence="2" id="KW-0489">Methyltransferase</keyword>
<dbReference type="EMBL" id="DMBR01000290">
    <property type="protein sequence ID" value="HAE94805.1"/>
    <property type="molecule type" value="Genomic_DNA"/>
</dbReference>
<dbReference type="GO" id="GO:0008168">
    <property type="term" value="F:methyltransferase activity"/>
    <property type="evidence" value="ECO:0007669"/>
    <property type="project" value="UniProtKB-KW"/>
</dbReference>
<dbReference type="GO" id="GO:0032259">
    <property type="term" value="P:methylation"/>
    <property type="evidence" value="ECO:0007669"/>
    <property type="project" value="UniProtKB-KW"/>
</dbReference>
<gene>
    <name evidence="2" type="ORF">DCG65_09600</name>
</gene>
<dbReference type="InterPro" id="IPR040843">
    <property type="entry name" value="RAMA"/>
</dbReference>
<protein>
    <submittedName>
        <fullName evidence="2">Modification methylase</fullName>
    </submittedName>
</protein>
<dbReference type="AlphaFoldDB" id="A0A3B9L2I7"/>
<dbReference type="Pfam" id="PF18755">
    <property type="entry name" value="RAMA"/>
    <property type="match status" value="1"/>
</dbReference>
<evidence type="ECO:0000313" key="2">
    <source>
        <dbReference type="EMBL" id="HAE94805.1"/>
    </source>
</evidence>
<name>A0A3B9L2I7_9PROT</name>
<sequence length="114" mass="12966">ARLKAIEPIEGAVLETEKSKKSLPRVPFGALLESGWLKPGDRLFSPQRRYQARIRVDGSLTTGTISGSIHRLGAHVQQAPACNGWTYWHYEDPKRNLAPIDLLRRRYREEMGLN</sequence>
<keyword evidence="2" id="KW-0808">Transferase</keyword>